<protein>
    <recommendedName>
        <fullName evidence="10">Planctomycete cytochrome C</fullName>
    </recommendedName>
</protein>
<feature type="domain" description="DUF1592" evidence="5">
    <location>
        <begin position="436"/>
        <end position="563"/>
    </location>
</feature>
<evidence type="ECO:0000256" key="1">
    <source>
        <dbReference type="SAM" id="SignalP"/>
    </source>
</evidence>
<proteinExistence type="predicted"/>
<evidence type="ECO:0000259" key="3">
    <source>
        <dbReference type="Pfam" id="PF07626"/>
    </source>
</evidence>
<evidence type="ECO:0000259" key="7">
    <source>
        <dbReference type="Pfam" id="PF07637"/>
    </source>
</evidence>
<dbReference type="AlphaFoldDB" id="A0A5B9MK35"/>
<dbReference type="Pfam" id="PF07626">
    <property type="entry name" value="PSD3"/>
    <property type="match status" value="1"/>
</dbReference>
<dbReference type="InterPro" id="IPR011429">
    <property type="entry name" value="Cyt_c_Planctomycete-type"/>
</dbReference>
<gene>
    <name evidence="8" type="ORF">Mal15_48720</name>
</gene>
<keyword evidence="9" id="KW-1185">Reference proteome</keyword>
<organism evidence="8 9">
    <name type="scientific">Stieleria maiorica</name>
    <dbReference type="NCBI Taxonomy" id="2795974"/>
    <lineage>
        <taxon>Bacteria</taxon>
        <taxon>Pseudomonadati</taxon>
        <taxon>Planctomycetota</taxon>
        <taxon>Planctomycetia</taxon>
        <taxon>Pirellulales</taxon>
        <taxon>Pirellulaceae</taxon>
        <taxon>Stieleria</taxon>
    </lineage>
</organism>
<dbReference type="Pfam" id="PF07627">
    <property type="entry name" value="PSCyt3"/>
    <property type="match status" value="1"/>
</dbReference>
<keyword evidence="1" id="KW-0732">Signal</keyword>
<feature type="domain" description="DUF1587" evidence="3">
    <location>
        <begin position="123"/>
        <end position="185"/>
    </location>
</feature>
<feature type="domain" description="DUF1588" evidence="4">
    <location>
        <begin position="582"/>
        <end position="678"/>
    </location>
</feature>
<dbReference type="Pfam" id="PF07631">
    <property type="entry name" value="PSD4"/>
    <property type="match status" value="1"/>
</dbReference>
<dbReference type="KEGG" id="smam:Mal15_48720"/>
<dbReference type="InterPro" id="IPR013043">
    <property type="entry name" value="DUF1595"/>
</dbReference>
<evidence type="ECO:0000259" key="2">
    <source>
        <dbReference type="Pfam" id="PF07624"/>
    </source>
</evidence>
<dbReference type="InterPro" id="IPR013036">
    <property type="entry name" value="DUF1587"/>
</dbReference>
<evidence type="ECO:0000259" key="4">
    <source>
        <dbReference type="Pfam" id="PF07627"/>
    </source>
</evidence>
<feature type="chain" id="PRO_5022981113" description="Planctomycete cytochrome C" evidence="1">
    <location>
        <begin position="23"/>
        <end position="793"/>
    </location>
</feature>
<name>A0A5B9MK35_9BACT</name>
<reference evidence="8 9" key="1">
    <citation type="submission" date="2019-02" db="EMBL/GenBank/DDBJ databases">
        <title>Planctomycetal bacteria perform biofilm scaping via a novel small molecule.</title>
        <authorList>
            <person name="Jeske O."/>
            <person name="Boedeker C."/>
            <person name="Wiegand S."/>
            <person name="Breitling P."/>
            <person name="Kallscheuer N."/>
            <person name="Jogler M."/>
            <person name="Rohde M."/>
            <person name="Petersen J."/>
            <person name="Medema M.H."/>
            <person name="Surup F."/>
            <person name="Jogler C."/>
        </authorList>
    </citation>
    <scope>NUCLEOTIDE SEQUENCE [LARGE SCALE GENOMIC DNA]</scope>
    <source>
        <strain evidence="8 9">Mal15</strain>
    </source>
</reference>
<dbReference type="RefSeq" id="WP_147869978.1">
    <property type="nucleotide sequence ID" value="NZ_CP036264.1"/>
</dbReference>
<sequence precursor="true">MKPIQVAVAFLAWSLIVGMALGETPTDQGETPAVLSTFIDTYCIDCHRGDDPEGGLGLDALDFNLSDPETARRWIGVHDRVSGGEMPPPEETQPAGERSTAFLAALSSRLMEAESDRRDVVLRRLNRHEYQNTVRDLFHTAVTINGLPEDSSTDGFDTVGEGLAVSAEAMAAYLDAADQVLDAVFGSEQPPQQIRHETNLLDQVDWRGRPQLDNQIGKMFRRTEDGLVIFQSGYCPTNLVNFARLRAPAGTYRGTLRVRAVQSDQPVTLRIYGGDTIVNRGERHLVGYYDVPPGRWTTIQFTDRLVEAGGTFQPKCYGTRDTRKDADTWSEPGIEIGDIVIEGPLESWPPPGRIHLLGELDLQTADQDDARTIIGRLLPRAFRRPVQSSEADAYVNLFASAVAAGRSFESALRVSLKAILCSPDFLFRNEPGASQISPHALATRLSYFLCSTMPDDELTGLAIDGSLRRPDVLRQQVERLLDSPRSSAFTKNFTGQWLDLRDIDFTEPDANLYPEFDELLRISMVQETEMFFDEILRENLSLVNFVDSDFTFLNGRLARHYGIDGVDGQAFRKVSLPPDGLRGGLLTHASVLKVTANGTYTSPVLRGVWILENILGQPTSPPPDNVGSVEPDIRGATTIREQLAKHRDIPSCAACHRQIDPPGFVLECFDPIGGYRDRYRTMSTEGQRPGIKQAPFTYAWVRYRIGLPVDATAQMDDGRSIDDIREFKKVLAAAPDQLARNLTVKLMTYALGRKVGFSDRATVDQIVRQTRQHDYGFRSLIHAIVQHPAFQKP</sequence>
<dbReference type="EMBL" id="CP036264">
    <property type="protein sequence ID" value="QEG00800.1"/>
    <property type="molecule type" value="Genomic_DNA"/>
</dbReference>
<dbReference type="Proteomes" id="UP000321353">
    <property type="component" value="Chromosome"/>
</dbReference>
<dbReference type="InterPro" id="IPR013039">
    <property type="entry name" value="DUF1588"/>
</dbReference>
<evidence type="ECO:0000313" key="8">
    <source>
        <dbReference type="EMBL" id="QEG00800.1"/>
    </source>
</evidence>
<dbReference type="Pfam" id="PF07624">
    <property type="entry name" value="PSD2"/>
    <property type="match status" value="1"/>
</dbReference>
<evidence type="ECO:0000313" key="9">
    <source>
        <dbReference type="Proteomes" id="UP000321353"/>
    </source>
</evidence>
<dbReference type="InterPro" id="IPR013042">
    <property type="entry name" value="DUF1592"/>
</dbReference>
<evidence type="ECO:0008006" key="10">
    <source>
        <dbReference type="Google" id="ProtNLM"/>
    </source>
</evidence>
<feature type="domain" description="DUF1595" evidence="7">
    <location>
        <begin position="370"/>
        <end position="430"/>
    </location>
</feature>
<feature type="domain" description="DUF1585" evidence="2">
    <location>
        <begin position="717"/>
        <end position="790"/>
    </location>
</feature>
<dbReference type="Pfam" id="PF07635">
    <property type="entry name" value="PSCyt1"/>
    <property type="match status" value="1"/>
</dbReference>
<feature type="signal peptide" evidence="1">
    <location>
        <begin position="1"/>
        <end position="22"/>
    </location>
</feature>
<accession>A0A5B9MK35</accession>
<feature type="domain" description="Cytochrome C Planctomycete-type" evidence="6">
    <location>
        <begin position="43"/>
        <end position="90"/>
    </location>
</feature>
<evidence type="ECO:0000259" key="6">
    <source>
        <dbReference type="Pfam" id="PF07635"/>
    </source>
</evidence>
<dbReference type="InterPro" id="IPR011478">
    <property type="entry name" value="DUF1585"/>
</dbReference>
<dbReference type="Pfam" id="PF07637">
    <property type="entry name" value="PSD5"/>
    <property type="match status" value="1"/>
</dbReference>
<evidence type="ECO:0000259" key="5">
    <source>
        <dbReference type="Pfam" id="PF07631"/>
    </source>
</evidence>